<gene>
    <name evidence="1" type="ORF">MAR_029362</name>
</gene>
<evidence type="ECO:0000313" key="1">
    <source>
        <dbReference type="EMBL" id="WAQ96672.1"/>
    </source>
</evidence>
<name>A0ABY7DG74_MYAAR</name>
<evidence type="ECO:0008006" key="3">
    <source>
        <dbReference type="Google" id="ProtNLM"/>
    </source>
</evidence>
<dbReference type="EMBL" id="CP111013">
    <property type="protein sequence ID" value="WAQ96672.1"/>
    <property type="molecule type" value="Genomic_DNA"/>
</dbReference>
<keyword evidence="2" id="KW-1185">Reference proteome</keyword>
<reference evidence="1" key="1">
    <citation type="submission" date="2022-11" db="EMBL/GenBank/DDBJ databases">
        <title>Centuries of genome instability and evolution in soft-shell clam transmissible cancer (bioRxiv).</title>
        <authorList>
            <person name="Hart S.F.M."/>
            <person name="Yonemitsu M.A."/>
            <person name="Giersch R.M."/>
            <person name="Beal B.F."/>
            <person name="Arriagada G."/>
            <person name="Davis B.W."/>
            <person name="Ostrander E.A."/>
            <person name="Goff S.P."/>
            <person name="Metzger M.J."/>
        </authorList>
    </citation>
    <scope>NUCLEOTIDE SEQUENCE</scope>
    <source>
        <strain evidence="1">MELC-2E11</strain>
        <tissue evidence="1">Siphon/mantle</tissue>
    </source>
</reference>
<proteinExistence type="predicted"/>
<accession>A0ABY7DG74</accession>
<protein>
    <recommendedName>
        <fullName evidence="3">Secreted protein</fullName>
    </recommendedName>
</protein>
<evidence type="ECO:0000313" key="2">
    <source>
        <dbReference type="Proteomes" id="UP001164746"/>
    </source>
</evidence>
<dbReference type="Proteomes" id="UP001164746">
    <property type="component" value="Chromosome 2"/>
</dbReference>
<organism evidence="1 2">
    <name type="scientific">Mya arenaria</name>
    <name type="common">Soft-shell clam</name>
    <dbReference type="NCBI Taxonomy" id="6604"/>
    <lineage>
        <taxon>Eukaryota</taxon>
        <taxon>Metazoa</taxon>
        <taxon>Spiralia</taxon>
        <taxon>Lophotrochozoa</taxon>
        <taxon>Mollusca</taxon>
        <taxon>Bivalvia</taxon>
        <taxon>Autobranchia</taxon>
        <taxon>Heteroconchia</taxon>
        <taxon>Euheterodonta</taxon>
        <taxon>Imparidentia</taxon>
        <taxon>Neoheterodontei</taxon>
        <taxon>Myida</taxon>
        <taxon>Myoidea</taxon>
        <taxon>Myidae</taxon>
        <taxon>Mya</taxon>
    </lineage>
</organism>
<sequence length="98" mass="10973">MVLQYVKGLILQYVKGLILQYVKGLILQCVKGLVLQYVKGATVRNDCGASEQLGSVTTHIHHCVGYVLTRTHTLDGNVVHKLLPESFTSWKKNIELDH</sequence>